<proteinExistence type="predicted"/>
<accession>A0A067JQD5</accession>
<feature type="region of interest" description="Disordered" evidence="1">
    <location>
        <begin position="32"/>
        <end position="65"/>
    </location>
</feature>
<name>A0A067JQD5_JATCU</name>
<reference evidence="2 3" key="1">
    <citation type="journal article" date="2014" name="PLoS ONE">
        <title>Global Analysis of Gene Expression Profiles in Physic Nut (Jatropha curcas L.) Seedlings Exposed to Salt Stress.</title>
        <authorList>
            <person name="Zhang L."/>
            <person name="Zhang C."/>
            <person name="Wu P."/>
            <person name="Chen Y."/>
            <person name="Li M."/>
            <person name="Jiang H."/>
            <person name="Wu G."/>
        </authorList>
    </citation>
    <scope>NUCLEOTIDE SEQUENCE [LARGE SCALE GENOMIC DNA]</scope>
    <source>
        <strain evidence="3">cv. GZQX0401</strain>
        <tissue evidence="2">Young leaves</tissue>
    </source>
</reference>
<dbReference type="EMBL" id="KK914929">
    <property type="protein sequence ID" value="KDP26107.1"/>
    <property type="molecule type" value="Genomic_DNA"/>
</dbReference>
<evidence type="ECO:0000313" key="2">
    <source>
        <dbReference type="EMBL" id="KDP26107.1"/>
    </source>
</evidence>
<organism evidence="2 3">
    <name type="scientific">Jatropha curcas</name>
    <name type="common">Barbados nut</name>
    <dbReference type="NCBI Taxonomy" id="180498"/>
    <lineage>
        <taxon>Eukaryota</taxon>
        <taxon>Viridiplantae</taxon>
        <taxon>Streptophyta</taxon>
        <taxon>Embryophyta</taxon>
        <taxon>Tracheophyta</taxon>
        <taxon>Spermatophyta</taxon>
        <taxon>Magnoliopsida</taxon>
        <taxon>eudicotyledons</taxon>
        <taxon>Gunneridae</taxon>
        <taxon>Pentapetalae</taxon>
        <taxon>rosids</taxon>
        <taxon>fabids</taxon>
        <taxon>Malpighiales</taxon>
        <taxon>Euphorbiaceae</taxon>
        <taxon>Crotonoideae</taxon>
        <taxon>Jatropheae</taxon>
        <taxon>Jatropha</taxon>
    </lineage>
</organism>
<gene>
    <name evidence="2" type="ORF">JCGZ_22208</name>
</gene>
<feature type="compositionally biased region" description="Basic and acidic residues" evidence="1">
    <location>
        <begin position="32"/>
        <end position="43"/>
    </location>
</feature>
<protein>
    <submittedName>
        <fullName evidence="2">Uncharacterized protein</fullName>
    </submittedName>
</protein>
<keyword evidence="3" id="KW-1185">Reference proteome</keyword>
<dbReference type="AlphaFoldDB" id="A0A067JQD5"/>
<evidence type="ECO:0000256" key="1">
    <source>
        <dbReference type="SAM" id="MobiDB-lite"/>
    </source>
</evidence>
<evidence type="ECO:0000313" key="3">
    <source>
        <dbReference type="Proteomes" id="UP000027138"/>
    </source>
</evidence>
<feature type="region of interest" description="Disordered" evidence="1">
    <location>
        <begin position="1"/>
        <end position="20"/>
    </location>
</feature>
<feature type="compositionally biased region" description="Basic and acidic residues" evidence="1">
    <location>
        <begin position="1"/>
        <end position="14"/>
    </location>
</feature>
<sequence length="65" mass="7531">MLTRNEGERGREAEAIAGVMRRREGELDQLRWPETGREGEGRRGCVAGEEEEKERKRKEGKIQSF</sequence>
<dbReference type="Proteomes" id="UP000027138">
    <property type="component" value="Unassembled WGS sequence"/>
</dbReference>